<keyword evidence="4" id="KW-0804">Transcription</keyword>
<reference evidence="9 10" key="1">
    <citation type="journal article" date="2011" name="Genome Res.">
        <title>Phylogeny-wide analysis of social amoeba genomes highlights ancient origins for complex intercellular communication.</title>
        <authorList>
            <person name="Heidel A.J."/>
            <person name="Lawal H.M."/>
            <person name="Felder M."/>
            <person name="Schilde C."/>
            <person name="Helps N.R."/>
            <person name="Tunggal B."/>
            <person name="Rivero F."/>
            <person name="John U."/>
            <person name="Schleicher M."/>
            <person name="Eichinger L."/>
            <person name="Platzer M."/>
            <person name="Noegel A.A."/>
            <person name="Schaap P."/>
            <person name="Gloeckner G."/>
        </authorList>
    </citation>
    <scope>NUCLEOTIDE SEQUENCE [LARGE SCALE GENOMIC DNA]</scope>
    <source>
        <strain evidence="10">ATCC 26659 / Pp 5 / PN500</strain>
    </source>
</reference>
<evidence type="ECO:0000259" key="8">
    <source>
        <dbReference type="Pfam" id="PF00808"/>
    </source>
</evidence>
<comment type="caution">
    <text evidence="9">The sequence shown here is derived from an EMBL/GenBank/DDBJ whole genome shotgun (WGS) entry which is preliminary data.</text>
</comment>
<evidence type="ECO:0000256" key="7">
    <source>
        <dbReference type="SAM" id="MobiDB-lite"/>
    </source>
</evidence>
<keyword evidence="10" id="KW-1185">Reference proteome</keyword>
<feature type="compositionally biased region" description="Low complexity" evidence="7">
    <location>
        <begin position="70"/>
        <end position="80"/>
    </location>
</feature>
<keyword evidence="5" id="KW-0539">Nucleus</keyword>
<dbReference type="EMBL" id="ADBJ01000044">
    <property type="protein sequence ID" value="EFA77116.1"/>
    <property type="molecule type" value="Genomic_DNA"/>
</dbReference>
<evidence type="ECO:0000256" key="5">
    <source>
        <dbReference type="ARBA" id="ARBA00023242"/>
    </source>
</evidence>
<evidence type="ECO:0000313" key="9">
    <source>
        <dbReference type="EMBL" id="EFA77116.1"/>
    </source>
</evidence>
<evidence type="ECO:0000313" key="10">
    <source>
        <dbReference type="Proteomes" id="UP000001396"/>
    </source>
</evidence>
<dbReference type="Pfam" id="PF00808">
    <property type="entry name" value="CBFD_NFYB_HMF"/>
    <property type="match status" value="1"/>
</dbReference>
<feature type="compositionally biased region" description="Low complexity" evidence="7">
    <location>
        <begin position="382"/>
        <end position="403"/>
    </location>
</feature>
<dbReference type="AlphaFoldDB" id="D3BPA6"/>
<keyword evidence="2" id="KW-0805">Transcription regulation</keyword>
<gene>
    <name evidence="9" type="primary">nfyC-2</name>
    <name evidence="9" type="ORF">PPL_09869</name>
</gene>
<comment type="subcellular location">
    <subcellularLocation>
        <location evidence="1">Nucleus</location>
    </subcellularLocation>
</comment>
<dbReference type="InterPro" id="IPR003958">
    <property type="entry name" value="CBFA_NFYB_domain"/>
</dbReference>
<feature type="compositionally biased region" description="Polar residues" evidence="7">
    <location>
        <begin position="330"/>
        <end position="341"/>
    </location>
</feature>
<feature type="compositionally biased region" description="Low complexity" evidence="7">
    <location>
        <begin position="410"/>
        <end position="421"/>
    </location>
</feature>
<dbReference type="FunFam" id="1.10.20.10:FF:000006">
    <property type="entry name" value="Nuclear transcription factor Y subunit gamma"/>
    <property type="match status" value="1"/>
</dbReference>
<dbReference type="Gene3D" id="1.10.20.10">
    <property type="entry name" value="Histone, subunit A"/>
    <property type="match status" value="1"/>
</dbReference>
<feature type="region of interest" description="Disordered" evidence="7">
    <location>
        <begin position="31"/>
        <end position="96"/>
    </location>
</feature>
<dbReference type="STRING" id="670386.D3BPA6"/>
<dbReference type="GeneID" id="31365341"/>
<proteinExistence type="inferred from homology"/>
<evidence type="ECO:0000256" key="3">
    <source>
        <dbReference type="ARBA" id="ARBA00023125"/>
    </source>
</evidence>
<accession>D3BPA6</accession>
<dbReference type="CDD" id="cd22908">
    <property type="entry name" value="HFD_NFYC-like"/>
    <property type="match status" value="1"/>
</dbReference>
<dbReference type="Proteomes" id="UP000001396">
    <property type="component" value="Unassembled WGS sequence"/>
</dbReference>
<dbReference type="GO" id="GO:0016602">
    <property type="term" value="C:CCAAT-binding factor complex"/>
    <property type="evidence" value="ECO:0007669"/>
    <property type="project" value="TreeGrafter"/>
</dbReference>
<dbReference type="SUPFAM" id="SSF47113">
    <property type="entry name" value="Histone-fold"/>
    <property type="match status" value="1"/>
</dbReference>
<comment type="similarity">
    <text evidence="6">Belongs to the NFYC/HAP5 subunit family.</text>
</comment>
<name>D3BPA6_HETP5</name>
<dbReference type="GO" id="GO:0001228">
    <property type="term" value="F:DNA-binding transcription activator activity, RNA polymerase II-specific"/>
    <property type="evidence" value="ECO:0007669"/>
    <property type="project" value="TreeGrafter"/>
</dbReference>
<dbReference type="GO" id="GO:0046982">
    <property type="term" value="F:protein heterodimerization activity"/>
    <property type="evidence" value="ECO:0007669"/>
    <property type="project" value="InterPro"/>
</dbReference>
<organism evidence="9 10">
    <name type="scientific">Heterostelium pallidum (strain ATCC 26659 / Pp 5 / PN500)</name>
    <name type="common">Cellular slime mold</name>
    <name type="synonym">Polysphondylium pallidum</name>
    <dbReference type="NCBI Taxonomy" id="670386"/>
    <lineage>
        <taxon>Eukaryota</taxon>
        <taxon>Amoebozoa</taxon>
        <taxon>Evosea</taxon>
        <taxon>Eumycetozoa</taxon>
        <taxon>Dictyostelia</taxon>
        <taxon>Acytosteliales</taxon>
        <taxon>Acytosteliaceae</taxon>
        <taxon>Heterostelium</taxon>
    </lineage>
</organism>
<dbReference type="InterPro" id="IPR009072">
    <property type="entry name" value="Histone-fold"/>
</dbReference>
<feature type="region of interest" description="Disordered" evidence="7">
    <location>
        <begin position="298"/>
        <end position="341"/>
    </location>
</feature>
<evidence type="ECO:0000256" key="1">
    <source>
        <dbReference type="ARBA" id="ARBA00004123"/>
    </source>
</evidence>
<feature type="region of interest" description="Disordered" evidence="7">
    <location>
        <begin position="382"/>
        <end position="421"/>
    </location>
</feature>
<dbReference type="PANTHER" id="PTHR10252">
    <property type="entry name" value="HISTONE-LIKE TRANSCRIPTION FACTOR CCAAT-RELATED"/>
    <property type="match status" value="1"/>
</dbReference>
<feature type="compositionally biased region" description="Low complexity" evidence="7">
    <location>
        <begin position="31"/>
        <end position="46"/>
    </location>
</feature>
<dbReference type="PANTHER" id="PTHR10252:SF8">
    <property type="entry name" value="NUCLEAR TRANSCRIPTION FACTOR Y SUBUNIT GAMMA"/>
    <property type="match status" value="1"/>
</dbReference>
<feature type="compositionally biased region" description="Low complexity" evidence="7">
    <location>
        <begin position="298"/>
        <end position="309"/>
    </location>
</feature>
<dbReference type="InterPro" id="IPR050568">
    <property type="entry name" value="Transcr_DNA_Rep_Reg"/>
</dbReference>
<evidence type="ECO:0000256" key="4">
    <source>
        <dbReference type="ARBA" id="ARBA00023163"/>
    </source>
</evidence>
<dbReference type="GO" id="GO:0000978">
    <property type="term" value="F:RNA polymerase II cis-regulatory region sequence-specific DNA binding"/>
    <property type="evidence" value="ECO:0007669"/>
    <property type="project" value="TreeGrafter"/>
</dbReference>
<sequence length="437" mass="49608">MESAASATLGNKVKQLHINTNYSPLFNSSSISQQHSPVSLLPPSLSTEHPPQQAYSSPFPENQSMMQPISFLGSPGSFPSPHHHHGLANPPIPPYPKPGNSFIVENKLFSPTIPTPNLSSPQPQTTQTNQQTSHYHKQLHQHLENKLSQFWRNQIKDISKMEDFKTTHELPLARIKKIMKSDEEVNKISAEVPMLFSKACELFILEITLRSWVHTEMNKRRTLQRIDIANALSRSDVFDFLIDIVPRDEMRGPRLDRKLLDEMHRGNYNPDFLQYYQIQQMADNQAGIKRSYSMEITPSNSEQISPSSSPKKRSLSHDFSNGENGGPTVGQPTSYMFENSNSSSMHGLHHIVDHHNMLPPSPSYNIPSILNYSNQNIYQPGATTGNGNLNANHEILHHNNSSQPHHHHFSNSSNHSNELNPNAHQFHQYYFHDEHGK</sequence>
<feature type="domain" description="Transcription factor CBF/NF-Y/archaeal histone" evidence="8">
    <location>
        <begin position="169"/>
        <end position="232"/>
    </location>
</feature>
<dbReference type="InParanoid" id="D3BPA6"/>
<feature type="compositionally biased region" description="Polar residues" evidence="7">
    <location>
        <begin position="47"/>
        <end position="67"/>
    </location>
</feature>
<evidence type="ECO:0000256" key="2">
    <source>
        <dbReference type="ARBA" id="ARBA00023015"/>
    </source>
</evidence>
<keyword evidence="3" id="KW-0238">DNA-binding</keyword>
<protein>
    <submittedName>
        <fullName evidence="9">Putative histone-like transcription factor</fullName>
    </submittedName>
</protein>
<evidence type="ECO:0000256" key="6">
    <source>
        <dbReference type="ARBA" id="ARBA00038129"/>
    </source>
</evidence>
<dbReference type="RefSeq" id="XP_020429245.1">
    <property type="nucleotide sequence ID" value="XM_020580658.1"/>
</dbReference>